<gene>
    <name evidence="12" type="ORF">RD1301_v1_2490005</name>
</gene>
<dbReference type="PROSITE" id="PS50110">
    <property type="entry name" value="RESPONSE_REGULATORY"/>
    <property type="match status" value="1"/>
</dbReference>
<evidence type="ECO:0000256" key="1">
    <source>
        <dbReference type="ARBA" id="ARBA00004496"/>
    </source>
</evidence>
<dbReference type="Pfam" id="PF00486">
    <property type="entry name" value="Trans_reg_C"/>
    <property type="match status" value="1"/>
</dbReference>
<evidence type="ECO:0000259" key="10">
    <source>
        <dbReference type="PROSITE" id="PS50110"/>
    </source>
</evidence>
<dbReference type="PROSITE" id="PS51755">
    <property type="entry name" value="OMPR_PHOB"/>
    <property type="match status" value="1"/>
</dbReference>
<feature type="DNA-binding region" description="OmpR/PhoB-type" evidence="9">
    <location>
        <begin position="137"/>
        <end position="236"/>
    </location>
</feature>
<accession>A0A0S4XEZ6</accession>
<reference evidence="12" key="1">
    <citation type="submission" date="2015-10" db="EMBL/GenBank/DDBJ databases">
        <authorList>
            <person name="Gilbert D.G."/>
        </authorList>
    </citation>
    <scope>NUCLEOTIDE SEQUENCE</scope>
    <source>
        <strain evidence="12">Phyl III-seqv23</strain>
    </source>
</reference>
<dbReference type="PANTHER" id="PTHR48111">
    <property type="entry name" value="REGULATOR OF RPOS"/>
    <property type="match status" value="1"/>
</dbReference>
<dbReference type="CDD" id="cd00383">
    <property type="entry name" value="trans_reg_C"/>
    <property type="match status" value="1"/>
</dbReference>
<sequence>MAQHETGNAMKFAVLTSNPSSFAYVAACLAVQNVECVRFDDALTLLRARRTEAFSLLMIDAQQFRSAGQLVLSWRECNADMCWPTLVFGQFADREDMAQAFEAGVDDLLTGHFTAEELRARVQRVLRRSEQPRQNASMHVVVGPYRLCRLTRTATVNEAPIRLTAREFATAWLLFSSPGTFLSRQQIASAVWGADASIVERSIEQHIYKLRKKLHFGQENGVELKTVYARGYQLAVHEPVHEPIGLPSGAAALAA</sequence>
<dbReference type="Gene3D" id="1.10.10.10">
    <property type="entry name" value="Winged helix-like DNA-binding domain superfamily/Winged helix DNA-binding domain"/>
    <property type="match status" value="1"/>
</dbReference>
<dbReference type="SUPFAM" id="SSF46894">
    <property type="entry name" value="C-terminal effector domain of the bipartite response regulators"/>
    <property type="match status" value="1"/>
</dbReference>
<evidence type="ECO:0000259" key="11">
    <source>
        <dbReference type="PROSITE" id="PS51755"/>
    </source>
</evidence>
<dbReference type="SUPFAM" id="SSF52172">
    <property type="entry name" value="CheY-like"/>
    <property type="match status" value="1"/>
</dbReference>
<organism evidence="12">
    <name type="scientific">Ralstonia solanacearum</name>
    <name type="common">Pseudomonas solanacearum</name>
    <dbReference type="NCBI Taxonomy" id="305"/>
    <lineage>
        <taxon>Bacteria</taxon>
        <taxon>Pseudomonadati</taxon>
        <taxon>Pseudomonadota</taxon>
        <taxon>Betaproteobacteria</taxon>
        <taxon>Burkholderiales</taxon>
        <taxon>Burkholderiaceae</taxon>
        <taxon>Ralstonia</taxon>
        <taxon>Ralstonia solanacearum species complex</taxon>
    </lineage>
</organism>
<feature type="domain" description="Response regulatory" evidence="10">
    <location>
        <begin position="11"/>
        <end position="126"/>
    </location>
</feature>
<feature type="domain" description="OmpR/PhoB-type" evidence="11">
    <location>
        <begin position="137"/>
        <end position="236"/>
    </location>
</feature>
<evidence type="ECO:0000256" key="4">
    <source>
        <dbReference type="ARBA" id="ARBA00023012"/>
    </source>
</evidence>
<evidence type="ECO:0000256" key="6">
    <source>
        <dbReference type="ARBA" id="ARBA00023125"/>
    </source>
</evidence>
<dbReference type="InterPro" id="IPR001867">
    <property type="entry name" value="OmpR/PhoB-type_DNA-bd"/>
</dbReference>
<dbReference type="GO" id="GO:0005829">
    <property type="term" value="C:cytosol"/>
    <property type="evidence" value="ECO:0007669"/>
    <property type="project" value="TreeGrafter"/>
</dbReference>
<dbReference type="GO" id="GO:0032993">
    <property type="term" value="C:protein-DNA complex"/>
    <property type="evidence" value="ECO:0007669"/>
    <property type="project" value="TreeGrafter"/>
</dbReference>
<evidence type="ECO:0000256" key="8">
    <source>
        <dbReference type="PROSITE-ProRule" id="PRU00169"/>
    </source>
</evidence>
<dbReference type="PANTHER" id="PTHR48111:SF35">
    <property type="entry name" value="TRANSCRIPTIONAL REGULATORY PROTEIN QSEB"/>
    <property type="match status" value="1"/>
</dbReference>
<feature type="modified residue" description="4-aspartylphosphate" evidence="8">
    <location>
        <position position="60"/>
    </location>
</feature>
<evidence type="ECO:0000256" key="2">
    <source>
        <dbReference type="ARBA" id="ARBA00022490"/>
    </source>
</evidence>
<dbReference type="InterPro" id="IPR039420">
    <property type="entry name" value="WalR-like"/>
</dbReference>
<keyword evidence="6 9" id="KW-0238">DNA-binding</keyword>
<name>A0A0S4XEZ6_RALSL</name>
<dbReference type="SMART" id="SM00862">
    <property type="entry name" value="Trans_reg_C"/>
    <property type="match status" value="1"/>
</dbReference>
<dbReference type="GO" id="GO:0000976">
    <property type="term" value="F:transcription cis-regulatory region binding"/>
    <property type="evidence" value="ECO:0007669"/>
    <property type="project" value="TreeGrafter"/>
</dbReference>
<protein>
    <submittedName>
        <fullName evidence="12">Response regulator transcription regulator protein</fullName>
    </submittedName>
</protein>
<proteinExistence type="predicted"/>
<keyword evidence="7" id="KW-0804">Transcription</keyword>
<dbReference type="GO" id="GO:0006355">
    <property type="term" value="P:regulation of DNA-templated transcription"/>
    <property type="evidence" value="ECO:0007669"/>
    <property type="project" value="InterPro"/>
</dbReference>
<dbReference type="GO" id="GO:0000156">
    <property type="term" value="F:phosphorelay response regulator activity"/>
    <property type="evidence" value="ECO:0007669"/>
    <property type="project" value="TreeGrafter"/>
</dbReference>
<dbReference type="InterPro" id="IPR036388">
    <property type="entry name" value="WH-like_DNA-bd_sf"/>
</dbReference>
<keyword evidence="3 8" id="KW-0597">Phosphoprotein</keyword>
<evidence type="ECO:0000256" key="9">
    <source>
        <dbReference type="PROSITE-ProRule" id="PRU01091"/>
    </source>
</evidence>
<dbReference type="InterPro" id="IPR016032">
    <property type="entry name" value="Sig_transdc_resp-reg_C-effctor"/>
</dbReference>
<dbReference type="Gene3D" id="3.40.50.2300">
    <property type="match status" value="1"/>
</dbReference>
<evidence type="ECO:0000313" key="12">
    <source>
        <dbReference type="EMBL" id="CUV62622.1"/>
    </source>
</evidence>
<evidence type="ECO:0000256" key="5">
    <source>
        <dbReference type="ARBA" id="ARBA00023015"/>
    </source>
</evidence>
<keyword evidence="4" id="KW-0902">Two-component regulatory system</keyword>
<keyword evidence="2" id="KW-0963">Cytoplasm</keyword>
<keyword evidence="5" id="KW-0805">Transcription regulation</keyword>
<dbReference type="InterPro" id="IPR011006">
    <property type="entry name" value="CheY-like_superfamily"/>
</dbReference>
<comment type="subcellular location">
    <subcellularLocation>
        <location evidence="1">Cytoplasm</location>
    </subcellularLocation>
</comment>
<dbReference type="AlphaFoldDB" id="A0A0S4XEZ6"/>
<dbReference type="InterPro" id="IPR001789">
    <property type="entry name" value="Sig_transdc_resp-reg_receiver"/>
</dbReference>
<evidence type="ECO:0000256" key="3">
    <source>
        <dbReference type="ARBA" id="ARBA00022553"/>
    </source>
</evidence>
<dbReference type="EMBL" id="LN899822">
    <property type="protein sequence ID" value="CUV62622.1"/>
    <property type="molecule type" value="Genomic_DNA"/>
</dbReference>
<evidence type="ECO:0000256" key="7">
    <source>
        <dbReference type="ARBA" id="ARBA00023163"/>
    </source>
</evidence>